<reference evidence="8" key="1">
    <citation type="submission" date="2023-05" db="EMBL/GenBank/DDBJ databases">
        <authorList>
            <person name="Zhang X."/>
        </authorList>
    </citation>
    <scope>NUCLEOTIDE SEQUENCE</scope>
    <source>
        <strain evidence="8">YF14B1</strain>
    </source>
</reference>
<evidence type="ECO:0000313" key="8">
    <source>
        <dbReference type="EMBL" id="MDJ1481282.1"/>
    </source>
</evidence>
<dbReference type="Gene3D" id="2.20.20.130">
    <property type="match status" value="1"/>
</dbReference>
<keyword evidence="4" id="KW-0472">Membrane</keyword>
<feature type="domain" description="SusD-like N-terminal" evidence="7">
    <location>
        <begin position="23"/>
        <end position="226"/>
    </location>
</feature>
<dbReference type="RefSeq" id="WP_313978839.1">
    <property type="nucleotide sequence ID" value="NZ_JASJOS010000005.1"/>
</dbReference>
<evidence type="ECO:0000313" key="9">
    <source>
        <dbReference type="Proteomes" id="UP001241110"/>
    </source>
</evidence>
<dbReference type="Gene3D" id="1.25.40.390">
    <property type="match status" value="1"/>
</dbReference>
<dbReference type="Proteomes" id="UP001241110">
    <property type="component" value="Unassembled WGS sequence"/>
</dbReference>
<evidence type="ECO:0000256" key="2">
    <source>
        <dbReference type="ARBA" id="ARBA00006275"/>
    </source>
</evidence>
<evidence type="ECO:0000256" key="3">
    <source>
        <dbReference type="ARBA" id="ARBA00022729"/>
    </source>
</evidence>
<feature type="domain" description="RagB/SusD" evidence="6">
    <location>
        <begin position="332"/>
        <end position="452"/>
    </location>
</feature>
<comment type="subcellular location">
    <subcellularLocation>
        <location evidence="1">Cell outer membrane</location>
    </subcellularLocation>
</comment>
<gene>
    <name evidence="8" type="ORF">QNI16_12360</name>
</gene>
<dbReference type="InterPro" id="IPR012944">
    <property type="entry name" value="SusD_RagB_dom"/>
</dbReference>
<dbReference type="InterPro" id="IPR011990">
    <property type="entry name" value="TPR-like_helical_dom_sf"/>
</dbReference>
<protein>
    <submittedName>
        <fullName evidence="8">RagB/SusD family nutrient uptake outer membrane protein</fullName>
    </submittedName>
</protein>
<evidence type="ECO:0000259" key="6">
    <source>
        <dbReference type="Pfam" id="PF07980"/>
    </source>
</evidence>
<dbReference type="Pfam" id="PF14322">
    <property type="entry name" value="SusD-like_3"/>
    <property type="match status" value="1"/>
</dbReference>
<evidence type="ECO:0000256" key="5">
    <source>
        <dbReference type="ARBA" id="ARBA00023237"/>
    </source>
</evidence>
<dbReference type="Pfam" id="PF07980">
    <property type="entry name" value="SusD_RagB"/>
    <property type="match status" value="1"/>
</dbReference>
<proteinExistence type="inferred from homology"/>
<comment type="similarity">
    <text evidence="2">Belongs to the SusD family.</text>
</comment>
<organism evidence="8 9">
    <name type="scientific">Xanthocytophaga flava</name>
    <dbReference type="NCBI Taxonomy" id="3048013"/>
    <lineage>
        <taxon>Bacteria</taxon>
        <taxon>Pseudomonadati</taxon>
        <taxon>Bacteroidota</taxon>
        <taxon>Cytophagia</taxon>
        <taxon>Cytophagales</taxon>
        <taxon>Rhodocytophagaceae</taxon>
        <taxon>Xanthocytophaga</taxon>
    </lineage>
</organism>
<dbReference type="InterPro" id="IPR033985">
    <property type="entry name" value="SusD-like_N"/>
</dbReference>
<accession>A0AAE3QKZ6</accession>
<dbReference type="GO" id="GO:0009279">
    <property type="term" value="C:cell outer membrane"/>
    <property type="evidence" value="ECO:0007669"/>
    <property type="project" value="UniProtKB-SubCell"/>
</dbReference>
<evidence type="ECO:0000256" key="4">
    <source>
        <dbReference type="ARBA" id="ARBA00023136"/>
    </source>
</evidence>
<evidence type="ECO:0000259" key="7">
    <source>
        <dbReference type="Pfam" id="PF14322"/>
    </source>
</evidence>
<keyword evidence="5" id="KW-0998">Cell outer membrane</keyword>
<dbReference type="Gene3D" id="1.25.40.900">
    <property type="match status" value="1"/>
</dbReference>
<name>A0AAE3QKZ6_9BACT</name>
<sequence>MNRLSKYFAILFTLCLFSCTKDFLEPELTKDKDVATNVNTIDDLKGIMAGAYNRMNESDYYGRDYIVFAEVRSDNAFSSGSSGRFVSPAQFVMTSNDAYSTDTWSQIYSVIVNANIVIQSEITGNDTPEVQYVKGQAYAVRALAHMDLLRLFGQQYVTGGTLGVPIITAYNDGNIYPKRATIEEVWNQVGADFAKAIEIMDPSLDGTSPTQITTWAVYALQSRYYLYIKDYAKAATAAKKVIDSGNFSILSKGEYDGYWNNPGEGHSLFELAYTNSDNPGNGSLFYIYEATNYGDIQVTKDLYNSYDNADVRKKLYSVDESVYRMIGKYPEYTSSIKVIRYEEVILNYAEALYHLESMEDATDYLNLIAENRSNYSYETVSLDDILEERRKELAMEGHRSYDLLRNGLSIPYVDSRQTFNKTGIAYGSASLAFPIPRGEITANPNMVQNEGY</sequence>
<dbReference type="AlphaFoldDB" id="A0AAE3QKZ6"/>
<dbReference type="SUPFAM" id="SSF48452">
    <property type="entry name" value="TPR-like"/>
    <property type="match status" value="1"/>
</dbReference>
<comment type="caution">
    <text evidence="8">The sequence shown here is derived from an EMBL/GenBank/DDBJ whole genome shotgun (WGS) entry which is preliminary data.</text>
</comment>
<evidence type="ECO:0000256" key="1">
    <source>
        <dbReference type="ARBA" id="ARBA00004442"/>
    </source>
</evidence>
<dbReference type="EMBL" id="JASJOS010000005">
    <property type="protein sequence ID" value="MDJ1481282.1"/>
    <property type="molecule type" value="Genomic_DNA"/>
</dbReference>
<dbReference type="CDD" id="cd08977">
    <property type="entry name" value="SusD"/>
    <property type="match status" value="1"/>
</dbReference>
<keyword evidence="3" id="KW-0732">Signal</keyword>